<sequence>MVAVLLYGTVVGTDDLFPFGPMVQFAFSVPPDGEIRSLHLEADTVTGTRVEVPIEPWSVGTRRAEIEGQMTRYRRDPSMLQRLAVAHGRLRPAHPRLTTLHLVTRVIKLRDRRPAGESEIEEVVWRVR</sequence>
<protein>
    <submittedName>
        <fullName evidence="1">Uncharacterized protein</fullName>
    </submittedName>
</protein>
<dbReference type="Proteomes" id="UP000248544">
    <property type="component" value="Unassembled WGS sequence"/>
</dbReference>
<organism evidence="1 2">
    <name type="scientific">Spongiactinospora gelatinilytica</name>
    <dbReference type="NCBI Taxonomy" id="2666298"/>
    <lineage>
        <taxon>Bacteria</taxon>
        <taxon>Bacillati</taxon>
        <taxon>Actinomycetota</taxon>
        <taxon>Actinomycetes</taxon>
        <taxon>Streptosporangiales</taxon>
        <taxon>Streptosporangiaceae</taxon>
        <taxon>Spongiactinospora</taxon>
    </lineage>
</organism>
<dbReference type="EMBL" id="POUA01000388">
    <property type="protein sequence ID" value="PZG29075.1"/>
    <property type="molecule type" value="Genomic_DNA"/>
</dbReference>
<comment type="caution">
    <text evidence="1">The sequence shown here is derived from an EMBL/GenBank/DDBJ whole genome shotgun (WGS) entry which is preliminary data.</text>
</comment>
<gene>
    <name evidence="1" type="ORF">C1I98_32450</name>
</gene>
<evidence type="ECO:0000313" key="1">
    <source>
        <dbReference type="EMBL" id="PZG29075.1"/>
    </source>
</evidence>
<keyword evidence="2" id="KW-1185">Reference proteome</keyword>
<accession>A0A2W2FKP0</accession>
<evidence type="ECO:0000313" key="2">
    <source>
        <dbReference type="Proteomes" id="UP000248544"/>
    </source>
</evidence>
<reference evidence="1 2" key="1">
    <citation type="submission" date="2018-01" db="EMBL/GenBank/DDBJ databases">
        <title>Draft genome sequence of Sphaerisporangium sp. 7K107.</title>
        <authorList>
            <person name="Sahin N."/>
            <person name="Saygin H."/>
            <person name="Ay H."/>
        </authorList>
    </citation>
    <scope>NUCLEOTIDE SEQUENCE [LARGE SCALE GENOMIC DNA]</scope>
    <source>
        <strain evidence="1 2">7K107</strain>
    </source>
</reference>
<name>A0A2W2FKP0_9ACTN</name>
<proteinExistence type="predicted"/>
<dbReference type="AlphaFoldDB" id="A0A2W2FKP0"/>